<dbReference type="Gene3D" id="3.30.160.60">
    <property type="entry name" value="Classic Zinc Finger"/>
    <property type="match status" value="1"/>
</dbReference>
<dbReference type="InterPro" id="IPR036236">
    <property type="entry name" value="Znf_C2H2_sf"/>
</dbReference>
<evidence type="ECO:0000313" key="4">
    <source>
        <dbReference type="Proteomes" id="UP001159363"/>
    </source>
</evidence>
<evidence type="ECO:0000313" key="3">
    <source>
        <dbReference type="EMBL" id="KAJ8866625.1"/>
    </source>
</evidence>
<dbReference type="EMBL" id="JARBHB010000016">
    <property type="protein sequence ID" value="KAJ8866625.1"/>
    <property type="molecule type" value="Genomic_DNA"/>
</dbReference>
<dbReference type="SUPFAM" id="SSF57667">
    <property type="entry name" value="beta-beta-alpha zinc fingers"/>
    <property type="match status" value="1"/>
</dbReference>
<dbReference type="SMART" id="SM00355">
    <property type="entry name" value="ZnF_C2H2"/>
    <property type="match status" value="2"/>
</dbReference>
<dbReference type="PROSITE" id="PS50157">
    <property type="entry name" value="ZINC_FINGER_C2H2_2"/>
    <property type="match status" value="1"/>
</dbReference>
<keyword evidence="1" id="KW-0863">Zinc-finger</keyword>
<keyword evidence="1" id="KW-0862">Zinc</keyword>
<keyword evidence="1" id="KW-0479">Metal-binding</keyword>
<feature type="domain" description="C2H2-type" evidence="2">
    <location>
        <begin position="66"/>
        <end position="94"/>
    </location>
</feature>
<name>A0ABQ9G2C0_9NEOP</name>
<protein>
    <recommendedName>
        <fullName evidence="2">C2H2-type domain-containing protein</fullName>
    </recommendedName>
</protein>
<evidence type="ECO:0000256" key="1">
    <source>
        <dbReference type="PROSITE-ProRule" id="PRU00042"/>
    </source>
</evidence>
<sequence length="95" mass="11286">MYWLASCVWDRGWLSRCRVKQHAGWVAVMVWRSTASHRPCPHCGKLVHRNSLSEHVRDRHLPAVAVHCVFCSKMFRTRNSLKVHMSVYHRGWKYN</sequence>
<proteinExistence type="predicted"/>
<keyword evidence="4" id="KW-1185">Reference proteome</keyword>
<comment type="caution">
    <text evidence="3">The sequence shown here is derived from an EMBL/GenBank/DDBJ whole genome shotgun (WGS) entry which is preliminary data.</text>
</comment>
<gene>
    <name evidence="3" type="ORF">PR048_032485</name>
</gene>
<accession>A0ABQ9G2C0</accession>
<evidence type="ECO:0000259" key="2">
    <source>
        <dbReference type="PROSITE" id="PS50157"/>
    </source>
</evidence>
<reference evidence="3 4" key="1">
    <citation type="submission" date="2023-02" db="EMBL/GenBank/DDBJ databases">
        <title>LHISI_Scaffold_Assembly.</title>
        <authorList>
            <person name="Stuart O.P."/>
            <person name="Cleave R."/>
            <person name="Magrath M.J.L."/>
            <person name="Mikheyev A.S."/>
        </authorList>
    </citation>
    <scope>NUCLEOTIDE SEQUENCE [LARGE SCALE GENOMIC DNA]</scope>
    <source>
        <strain evidence="3">Daus_M_001</strain>
        <tissue evidence="3">Leg muscle</tissue>
    </source>
</reference>
<dbReference type="PROSITE" id="PS00028">
    <property type="entry name" value="ZINC_FINGER_C2H2_1"/>
    <property type="match status" value="1"/>
</dbReference>
<organism evidence="3 4">
    <name type="scientific">Dryococelus australis</name>
    <dbReference type="NCBI Taxonomy" id="614101"/>
    <lineage>
        <taxon>Eukaryota</taxon>
        <taxon>Metazoa</taxon>
        <taxon>Ecdysozoa</taxon>
        <taxon>Arthropoda</taxon>
        <taxon>Hexapoda</taxon>
        <taxon>Insecta</taxon>
        <taxon>Pterygota</taxon>
        <taxon>Neoptera</taxon>
        <taxon>Polyneoptera</taxon>
        <taxon>Phasmatodea</taxon>
        <taxon>Verophasmatodea</taxon>
        <taxon>Anareolatae</taxon>
        <taxon>Phasmatidae</taxon>
        <taxon>Eurycanthinae</taxon>
        <taxon>Dryococelus</taxon>
    </lineage>
</organism>
<dbReference type="InterPro" id="IPR013087">
    <property type="entry name" value="Znf_C2H2_type"/>
</dbReference>
<dbReference type="Proteomes" id="UP001159363">
    <property type="component" value="Chromosome 15"/>
</dbReference>